<organism evidence="2 3">
    <name type="scientific">Haemaphysalis longicornis</name>
    <name type="common">Bush tick</name>
    <dbReference type="NCBI Taxonomy" id="44386"/>
    <lineage>
        <taxon>Eukaryota</taxon>
        <taxon>Metazoa</taxon>
        <taxon>Ecdysozoa</taxon>
        <taxon>Arthropoda</taxon>
        <taxon>Chelicerata</taxon>
        <taxon>Arachnida</taxon>
        <taxon>Acari</taxon>
        <taxon>Parasitiformes</taxon>
        <taxon>Ixodida</taxon>
        <taxon>Ixodoidea</taxon>
        <taxon>Ixodidae</taxon>
        <taxon>Haemaphysalinae</taxon>
        <taxon>Haemaphysalis</taxon>
    </lineage>
</organism>
<feature type="compositionally biased region" description="Polar residues" evidence="1">
    <location>
        <begin position="375"/>
        <end position="391"/>
    </location>
</feature>
<feature type="compositionally biased region" description="Low complexity" evidence="1">
    <location>
        <begin position="454"/>
        <end position="472"/>
    </location>
</feature>
<dbReference type="VEuPathDB" id="VectorBase:HLOH_047749"/>
<feature type="compositionally biased region" description="Low complexity" evidence="1">
    <location>
        <begin position="253"/>
        <end position="267"/>
    </location>
</feature>
<feature type="compositionally biased region" description="Basic residues" evidence="1">
    <location>
        <begin position="546"/>
        <end position="559"/>
    </location>
</feature>
<evidence type="ECO:0000313" key="2">
    <source>
        <dbReference type="EMBL" id="KAH9376977.1"/>
    </source>
</evidence>
<evidence type="ECO:0000256" key="1">
    <source>
        <dbReference type="SAM" id="MobiDB-lite"/>
    </source>
</evidence>
<evidence type="ECO:0000313" key="3">
    <source>
        <dbReference type="Proteomes" id="UP000821853"/>
    </source>
</evidence>
<feature type="compositionally biased region" description="Basic residues" evidence="1">
    <location>
        <begin position="590"/>
        <end position="608"/>
    </location>
</feature>
<feature type="region of interest" description="Disordered" evidence="1">
    <location>
        <begin position="434"/>
        <end position="608"/>
    </location>
</feature>
<comment type="caution">
    <text evidence="2">The sequence shown here is derived from an EMBL/GenBank/DDBJ whole genome shotgun (WGS) entry which is preliminary data.</text>
</comment>
<gene>
    <name evidence="2" type="ORF">HPB48_017942</name>
</gene>
<sequence length="608" mass="64307">MLRPLRSFLLTCSGVFLAGLRDRQSALDCRGPFLILTGACTDGAGFLLGGLSLALCGQPDLGVRPLLRLPLYHEKYGQRFPFRTLCMLVSFGTLVLGSVLAKFVFSRSWLSQQYDVCYCFRQADAMDQLKPSVQPIESRGGARLAPSAAFLPAGAAPTSDISVHSSNVSDASSRTNMLLAIERVALSVVSPQKTAHKKDFSTNDVRLTNRPSAALSQRALDITGETTAQSENAAPYQRVCKNAVEDDCKTGEPDTTPPAATNTNSTVPPRPDDASPPAVFEATHPDAKGHHVATVRDRTLSDADITLDGNSLLPHYTHTERFSICPQSPHDGSPFHQGLAEHQAYYPSAHNDDLQNDADPPIGIDSLRGVDYVRNPTSTTDSVSRPSDASNAATGASSPAVAAKTEIVGSDNTGPAESIPEFCKDAGSSAVKIKNPVRHRVSGGTEAAEKPGRETSPVAELSSSSSVTSERTSPGRSPSTKRRRHDRSGSGSDAPGSVDDKSAAASDPACHDIVSKTSNGALHNSGLSGSSSTPQEADKATETSQGKKKRSPTARRVAARSRAAGSSSISSLFDEHSTSSTVTTEQSPIRRPRSAKGIKRSKTKGKHQ</sequence>
<reference evidence="2 3" key="1">
    <citation type="journal article" date="2020" name="Cell">
        <title>Large-Scale Comparative Analyses of Tick Genomes Elucidate Their Genetic Diversity and Vector Capacities.</title>
        <authorList>
            <consortium name="Tick Genome and Microbiome Consortium (TIGMIC)"/>
            <person name="Jia N."/>
            <person name="Wang J."/>
            <person name="Shi W."/>
            <person name="Du L."/>
            <person name="Sun Y."/>
            <person name="Zhan W."/>
            <person name="Jiang J.F."/>
            <person name="Wang Q."/>
            <person name="Zhang B."/>
            <person name="Ji P."/>
            <person name="Bell-Sakyi L."/>
            <person name="Cui X.M."/>
            <person name="Yuan T.T."/>
            <person name="Jiang B.G."/>
            <person name="Yang W.F."/>
            <person name="Lam T.T."/>
            <person name="Chang Q.C."/>
            <person name="Ding S.J."/>
            <person name="Wang X.J."/>
            <person name="Zhu J.G."/>
            <person name="Ruan X.D."/>
            <person name="Zhao L."/>
            <person name="Wei J.T."/>
            <person name="Ye R.Z."/>
            <person name="Que T.C."/>
            <person name="Du C.H."/>
            <person name="Zhou Y.H."/>
            <person name="Cheng J.X."/>
            <person name="Dai P.F."/>
            <person name="Guo W.B."/>
            <person name="Han X.H."/>
            <person name="Huang E.J."/>
            <person name="Li L.F."/>
            <person name="Wei W."/>
            <person name="Gao Y.C."/>
            <person name="Liu J.Z."/>
            <person name="Shao H.Z."/>
            <person name="Wang X."/>
            <person name="Wang C.C."/>
            <person name="Yang T.C."/>
            <person name="Huo Q.B."/>
            <person name="Li W."/>
            <person name="Chen H.Y."/>
            <person name="Chen S.E."/>
            <person name="Zhou L.G."/>
            <person name="Ni X.B."/>
            <person name="Tian J.H."/>
            <person name="Sheng Y."/>
            <person name="Liu T."/>
            <person name="Pan Y.S."/>
            <person name="Xia L.Y."/>
            <person name="Li J."/>
            <person name="Zhao F."/>
            <person name="Cao W.C."/>
        </authorList>
    </citation>
    <scope>NUCLEOTIDE SEQUENCE [LARGE SCALE GENOMIC DNA]</scope>
    <source>
        <strain evidence="2">HaeL-2018</strain>
    </source>
</reference>
<feature type="region of interest" description="Disordered" evidence="1">
    <location>
        <begin position="349"/>
        <end position="401"/>
    </location>
</feature>
<feature type="region of interest" description="Disordered" evidence="1">
    <location>
        <begin position="247"/>
        <end position="290"/>
    </location>
</feature>
<feature type="compositionally biased region" description="Low complexity" evidence="1">
    <location>
        <begin position="560"/>
        <end position="571"/>
    </location>
</feature>
<feature type="compositionally biased region" description="Polar residues" evidence="1">
    <location>
        <begin position="515"/>
        <end position="535"/>
    </location>
</feature>
<protein>
    <submittedName>
        <fullName evidence="2">Uncharacterized protein</fullName>
    </submittedName>
</protein>
<feature type="compositionally biased region" description="Low complexity" evidence="1">
    <location>
        <begin position="392"/>
        <end position="401"/>
    </location>
</feature>
<proteinExistence type="predicted"/>
<dbReference type="Proteomes" id="UP000821853">
    <property type="component" value="Unassembled WGS sequence"/>
</dbReference>
<dbReference type="AlphaFoldDB" id="A0A9J6GQM5"/>
<dbReference type="EMBL" id="JABSTR010000008">
    <property type="protein sequence ID" value="KAH9376977.1"/>
    <property type="molecule type" value="Genomic_DNA"/>
</dbReference>
<feature type="compositionally biased region" description="Polar residues" evidence="1">
    <location>
        <begin position="578"/>
        <end position="587"/>
    </location>
</feature>
<name>A0A9J6GQM5_HAELO</name>
<accession>A0A9J6GQM5</accession>
<keyword evidence="3" id="KW-1185">Reference proteome</keyword>